<dbReference type="PROSITE" id="PS51257">
    <property type="entry name" value="PROKAR_LIPOPROTEIN"/>
    <property type="match status" value="1"/>
</dbReference>
<proteinExistence type="predicted"/>
<dbReference type="Proteomes" id="UP000596742">
    <property type="component" value="Unassembled WGS sequence"/>
</dbReference>
<feature type="region of interest" description="Disordered" evidence="1">
    <location>
        <begin position="1"/>
        <end position="27"/>
    </location>
</feature>
<evidence type="ECO:0000256" key="1">
    <source>
        <dbReference type="SAM" id="MobiDB-lite"/>
    </source>
</evidence>
<gene>
    <name evidence="3" type="ORF">MGAL_10B071524</name>
</gene>
<dbReference type="PANTHER" id="PTHR46880">
    <property type="entry name" value="RAS-ASSOCIATING DOMAIN-CONTAINING PROTEIN"/>
    <property type="match status" value="1"/>
</dbReference>
<name>A0A8B6BV02_MYTGA</name>
<dbReference type="EMBL" id="UYJE01000698">
    <property type="protein sequence ID" value="VDH95529.1"/>
    <property type="molecule type" value="Genomic_DNA"/>
</dbReference>
<evidence type="ECO:0000259" key="2">
    <source>
        <dbReference type="Pfam" id="PF05699"/>
    </source>
</evidence>
<reference evidence="3" key="1">
    <citation type="submission" date="2018-11" db="EMBL/GenBank/DDBJ databases">
        <authorList>
            <person name="Alioto T."/>
            <person name="Alioto T."/>
        </authorList>
    </citation>
    <scope>NUCLEOTIDE SEQUENCE</scope>
</reference>
<dbReference type="Pfam" id="PF05699">
    <property type="entry name" value="Dimer_Tnp_hAT"/>
    <property type="match status" value="1"/>
</dbReference>
<sequence length="993" mass="112406">MEPNLRCSLGSLHQSSSSCGLHPRHPKDTTTVKLSSCNKDIKTHLQNLKLAVGGRCGGLDTHNSEITTEADLLCRSVALFTTNTSLTVCPFHRYTLGLDYRQGKTCLHPDHEGKGKTFRGLSSFQSQRILEEYSLFIPVGSGICYQCHLKLPKQTTSYGEGDTQELSAPISEEDDQFYNFRERHIVKGDHLHENKTVSFIDSQEKTDSEPPSINSSQASSWSIEDSNDIPLENINTALSLLSNGKFSPVKHKIRNDIDSLQPSSRRALKRKATSAVEALLEKLSISEEDDQFYNFRERHIVKGDHLHSSQASSWSTEDNNDIPLENMNTALSLLSNGKFSPVKHKIRNDINSLQPSSRRALKRKVNSAVEALLESFAPGQGTELMAMIKGEPSTTDLTDRSVTDLRRTIIKLYNNSNDFLMKRQTLSMISKNHTKKQLMEMIPGLSTYSIDQARLHASMYGAHVSKPLKLSRQRMDHEKMAHALDFLFNPLFHQILRVCPASKRTSLKGLDNISADGATAFENIDVVINQMKQFITEKYMIIPQTHFHFSFYCIADFPEDLNIELLRDIELSESYIMSWRQHIVRCLNQDRGRTTLLDKLKPGEVLIIMDWAMKFLPLSFREKQSEWFGQKGLNWHVCVCIYKDNEQNLKICSPDAVERSSASTSGKAKGLLKLVKSKHVMLYCYFLADIETILFRLSKVFQRRECCASDIYGMVEETNNLIDLYSTKDGPFLLKGKQSLGLTPDEDIGPVQQRRGESFSSARQKLIDELKKSLQNFGDGKLSQLIDHFGPCLGSINTAEAVFEWSAMKTALYSSDLIIKSLTWQRVNEMHLENYGNILAIMDLILTIPGSSSECERGFRQMKSVKTTFRSSLNEESLASQMTIRLHSPPIEKFDPKPAILLWNSGVIRRPNFKDVAQQDKIKEATVNFTKETTAAINEHLAEVHEPILTEDIEPEPQHIILGCEDSDYSDDEEYSTESGVFRAMCREGLIEE</sequence>
<keyword evidence="4" id="KW-1185">Reference proteome</keyword>
<dbReference type="AlphaFoldDB" id="A0A8B6BV02"/>
<dbReference type="InterPro" id="IPR008906">
    <property type="entry name" value="HATC_C_dom"/>
</dbReference>
<feature type="domain" description="HAT C-terminal dimerisation" evidence="2">
    <location>
        <begin position="830"/>
        <end position="885"/>
    </location>
</feature>
<feature type="compositionally biased region" description="Low complexity" evidence="1">
    <location>
        <begin position="209"/>
        <end position="221"/>
    </location>
</feature>
<dbReference type="PANTHER" id="PTHR46880:SF9">
    <property type="entry name" value="ZINC FINGER PROTEIN 862"/>
    <property type="match status" value="1"/>
</dbReference>
<dbReference type="GO" id="GO:0046983">
    <property type="term" value="F:protein dimerization activity"/>
    <property type="evidence" value="ECO:0007669"/>
    <property type="project" value="InterPro"/>
</dbReference>
<accession>A0A8B6BV02</accession>
<comment type="caution">
    <text evidence="3">The sequence shown here is derived from an EMBL/GenBank/DDBJ whole genome shotgun (WGS) entry which is preliminary data.</text>
</comment>
<evidence type="ECO:0000313" key="4">
    <source>
        <dbReference type="Proteomes" id="UP000596742"/>
    </source>
</evidence>
<evidence type="ECO:0000313" key="3">
    <source>
        <dbReference type="EMBL" id="VDH95529.1"/>
    </source>
</evidence>
<dbReference type="OrthoDB" id="6117985at2759"/>
<organism evidence="3 4">
    <name type="scientific">Mytilus galloprovincialis</name>
    <name type="common">Mediterranean mussel</name>
    <dbReference type="NCBI Taxonomy" id="29158"/>
    <lineage>
        <taxon>Eukaryota</taxon>
        <taxon>Metazoa</taxon>
        <taxon>Spiralia</taxon>
        <taxon>Lophotrochozoa</taxon>
        <taxon>Mollusca</taxon>
        <taxon>Bivalvia</taxon>
        <taxon>Autobranchia</taxon>
        <taxon>Pteriomorphia</taxon>
        <taxon>Mytilida</taxon>
        <taxon>Mytiloidea</taxon>
        <taxon>Mytilidae</taxon>
        <taxon>Mytilinae</taxon>
        <taxon>Mytilus</taxon>
    </lineage>
</organism>
<feature type="region of interest" description="Disordered" evidence="1">
    <location>
        <begin position="199"/>
        <end position="221"/>
    </location>
</feature>
<protein>
    <recommendedName>
        <fullName evidence="2">HAT C-terminal dimerisation domain-containing protein</fullName>
    </recommendedName>
</protein>
<feature type="compositionally biased region" description="Low complexity" evidence="1">
    <location>
        <begin position="7"/>
        <end position="21"/>
    </location>
</feature>